<dbReference type="OrthoDB" id="4206561at2"/>
<sequence length="141" mass="14956">MADGMLGYGTTVRIGRGATPTWTPLALLGDIEMPDEQADEVDVTHMQSPGRRKQFIAGLLDSGELSIPMNYIPGSASDTLCKAIKTSGEQVLVEITLPVPSGETAVPEVFSGFLKGYARTAPINDKMAATATFRLSEAVEP</sequence>
<dbReference type="RefSeq" id="WP_155037591.1">
    <property type="nucleotide sequence ID" value="NZ_JBHGCD010000006.1"/>
</dbReference>
<gene>
    <name evidence="2" type="ORF">GL300_00285</name>
</gene>
<dbReference type="Pfam" id="PF16461">
    <property type="entry name" value="Phage_TTP_12"/>
    <property type="match status" value="1"/>
</dbReference>
<dbReference type="InterPro" id="IPR032494">
    <property type="entry name" value="Phage_TTP_N"/>
</dbReference>
<evidence type="ECO:0000313" key="3">
    <source>
        <dbReference type="Proteomes" id="UP000449846"/>
    </source>
</evidence>
<reference evidence="2 3" key="1">
    <citation type="submission" date="2019-11" db="EMBL/GenBank/DDBJ databases">
        <authorList>
            <person name="Dong K."/>
        </authorList>
    </citation>
    <scope>NUCLEOTIDE SEQUENCE [LARGE SCALE GENOMIC DNA]</scope>
    <source>
        <strain evidence="2 3">NBRC 112902</strain>
    </source>
</reference>
<keyword evidence="3" id="KW-1185">Reference proteome</keyword>
<comment type="caution">
    <text evidence="2">The sequence shown here is derived from an EMBL/GenBank/DDBJ whole genome shotgun (WGS) entry which is preliminary data.</text>
</comment>
<dbReference type="AlphaFoldDB" id="A0A844HE70"/>
<evidence type="ECO:0000313" key="2">
    <source>
        <dbReference type="EMBL" id="MTH57643.1"/>
    </source>
</evidence>
<accession>A0A844HE70</accession>
<dbReference type="EMBL" id="WMIG01000001">
    <property type="protein sequence ID" value="MTH57643.1"/>
    <property type="molecule type" value="Genomic_DNA"/>
</dbReference>
<dbReference type="Proteomes" id="UP000449846">
    <property type="component" value="Unassembled WGS sequence"/>
</dbReference>
<dbReference type="Gene3D" id="4.10.410.40">
    <property type="match status" value="1"/>
</dbReference>
<proteinExistence type="predicted"/>
<protein>
    <recommendedName>
        <fullName evidence="1">Lambda phage tail tube protein N-terminal domain-containing protein</fullName>
    </recommendedName>
</protein>
<evidence type="ECO:0000259" key="1">
    <source>
        <dbReference type="Pfam" id="PF16461"/>
    </source>
</evidence>
<organism evidence="2 3">
    <name type="scientific">Paracoccus litorisediminis</name>
    <dbReference type="NCBI Taxonomy" id="2006130"/>
    <lineage>
        <taxon>Bacteria</taxon>
        <taxon>Pseudomonadati</taxon>
        <taxon>Pseudomonadota</taxon>
        <taxon>Alphaproteobacteria</taxon>
        <taxon>Rhodobacterales</taxon>
        <taxon>Paracoccaceae</taxon>
        <taxon>Paracoccus</taxon>
    </lineage>
</organism>
<feature type="domain" description="Lambda phage tail tube protein N-terminal" evidence="1">
    <location>
        <begin position="21"/>
        <end position="132"/>
    </location>
</feature>
<name>A0A844HE70_9RHOB</name>